<feature type="domain" description="AAA+ ATPase" evidence="1">
    <location>
        <begin position="36"/>
        <end position="160"/>
    </location>
</feature>
<dbReference type="Gene3D" id="3.40.50.300">
    <property type="entry name" value="P-loop containing nucleotide triphosphate hydrolases"/>
    <property type="match status" value="1"/>
</dbReference>
<dbReference type="Gene3D" id="1.25.40.10">
    <property type="entry name" value="Tetratricopeptide repeat domain"/>
    <property type="match status" value="2"/>
</dbReference>
<evidence type="ECO:0000313" key="2">
    <source>
        <dbReference type="EMBL" id="NKE56391.1"/>
    </source>
</evidence>
<dbReference type="InterPro" id="IPR019734">
    <property type="entry name" value="TPR_rpt"/>
</dbReference>
<dbReference type="EMBL" id="VSRL01000013">
    <property type="protein sequence ID" value="NKE56391.1"/>
    <property type="molecule type" value="Genomic_DNA"/>
</dbReference>
<dbReference type="SMART" id="SM00028">
    <property type="entry name" value="TPR"/>
    <property type="match status" value="3"/>
</dbReference>
<evidence type="ECO:0000259" key="1">
    <source>
        <dbReference type="SMART" id="SM00382"/>
    </source>
</evidence>
<dbReference type="RefSeq" id="WP_167971030.1">
    <property type="nucleotide sequence ID" value="NZ_VSRL01000013.1"/>
</dbReference>
<dbReference type="Pfam" id="PF13481">
    <property type="entry name" value="AAA_25"/>
    <property type="match status" value="1"/>
</dbReference>
<accession>A0ABX1FBS2</accession>
<name>A0ABX1FBS2_9PSEU</name>
<dbReference type="Pfam" id="PF13424">
    <property type="entry name" value="TPR_12"/>
    <property type="match status" value="2"/>
</dbReference>
<dbReference type="InterPro" id="IPR003593">
    <property type="entry name" value="AAA+_ATPase"/>
</dbReference>
<dbReference type="Proteomes" id="UP001515943">
    <property type="component" value="Unassembled WGS sequence"/>
</dbReference>
<sequence>MQIDLFPRPHQLPAAVADFVGREELVQSVVDGITPFPQVVLLTGPVGTGKTTLAVHAAHRVANGCFPDGQLFVRLRGTTPYTVLGRFLTSFGLSVPGDFGARLSAYRDAVARQSLLLVLDDATSVEQVTPLLPHAPGCAVLVTSRHRLRLPHVIDVGALEPAQAMTLLGNQIGSRRVAGEVAGADALVAVSDCLPLTLRIAGARLAARPHWPISLLVEQLKDPRGRLEVLSHGGLSLRARLEETTGDLGVHARRLLWLLAAAGARRLPSWAPVAAFGDVRGQSAVDELVSAHLVSVDGDRYVVPELVREFAAGKADTADALRRLLGGWLYLLDRARIAVYGGDFSVVRGSAVREVVRPDPLLRSDPVAWLESERATLCEAVSLAAESGLDELAWELAHRLVTLFESRTDYDGWQRTHDVALAACEAAGNRRGSAVLRCSLASLHISQSRYDLAREMTVPAKDTFEALDDLAGLGLVYRNLGIVSRSSGELAEARQWYQRGLAVYERLEDPVGQASVLQNLAQIDLYDGDTAGALDRLSAAVDVCDGIGPARVLAQINYRLGKLLASQQRHDQAFDVLTAALDLARDGRDRRGESFVLYALGGNEFARGRLGSARTLLHEAAAICEANFDVVGAARAWLELSRVHHACGETRLASEMEAAARAVYSEFGLKPVQGDLIFQM</sequence>
<comment type="caution">
    <text evidence="2">The sequence shown here is derived from an EMBL/GenBank/DDBJ whole genome shotgun (WGS) entry which is preliminary data.</text>
</comment>
<protein>
    <submittedName>
        <fullName evidence="2">Tetratricopeptide repeat protein</fullName>
    </submittedName>
</protein>
<dbReference type="SUPFAM" id="SSF48452">
    <property type="entry name" value="TPR-like"/>
    <property type="match status" value="2"/>
</dbReference>
<dbReference type="SUPFAM" id="SSF52540">
    <property type="entry name" value="P-loop containing nucleoside triphosphate hydrolases"/>
    <property type="match status" value="1"/>
</dbReference>
<dbReference type="InterPro" id="IPR011990">
    <property type="entry name" value="TPR-like_helical_dom_sf"/>
</dbReference>
<evidence type="ECO:0000313" key="3">
    <source>
        <dbReference type="Proteomes" id="UP001515943"/>
    </source>
</evidence>
<gene>
    <name evidence="2" type="ORF">FXN61_05920</name>
</gene>
<dbReference type="InterPro" id="IPR027417">
    <property type="entry name" value="P-loop_NTPase"/>
</dbReference>
<organism evidence="2 3">
    <name type="scientific">Lentzea indica</name>
    <dbReference type="NCBI Taxonomy" id="2604800"/>
    <lineage>
        <taxon>Bacteria</taxon>
        <taxon>Bacillati</taxon>
        <taxon>Actinomycetota</taxon>
        <taxon>Actinomycetes</taxon>
        <taxon>Pseudonocardiales</taxon>
        <taxon>Pseudonocardiaceae</taxon>
        <taxon>Lentzea</taxon>
    </lineage>
</organism>
<reference evidence="2 3" key="1">
    <citation type="submission" date="2019-08" db="EMBL/GenBank/DDBJ databases">
        <title>Lentzea from Indian Himalayas.</title>
        <authorList>
            <person name="Mandal S."/>
            <person name="Mallick Gupta A."/>
            <person name="Maiti P.K."/>
            <person name="Sarkar J."/>
            <person name="Mandal S."/>
        </authorList>
    </citation>
    <scope>NUCLEOTIDE SEQUENCE [LARGE SCALE GENOMIC DNA]</scope>
    <source>
        <strain evidence="2 3">PSKA42</strain>
    </source>
</reference>
<dbReference type="PRINTS" id="PR00364">
    <property type="entry name" value="DISEASERSIST"/>
</dbReference>
<dbReference type="PANTHER" id="PTHR47691">
    <property type="entry name" value="REGULATOR-RELATED"/>
    <property type="match status" value="1"/>
</dbReference>
<keyword evidence="3" id="KW-1185">Reference proteome</keyword>
<dbReference type="SMART" id="SM00382">
    <property type="entry name" value="AAA"/>
    <property type="match status" value="1"/>
</dbReference>
<proteinExistence type="predicted"/>
<dbReference type="PANTHER" id="PTHR47691:SF3">
    <property type="entry name" value="HTH-TYPE TRANSCRIPTIONAL REGULATOR RV0890C-RELATED"/>
    <property type="match status" value="1"/>
</dbReference>